<dbReference type="STRING" id="5364.A0A5C3NQA7"/>
<reference evidence="2 3" key="1">
    <citation type="journal article" date="2019" name="Nat. Ecol. Evol.">
        <title>Megaphylogeny resolves global patterns of mushroom evolution.</title>
        <authorList>
            <person name="Varga T."/>
            <person name="Krizsan K."/>
            <person name="Foldi C."/>
            <person name="Dima B."/>
            <person name="Sanchez-Garcia M."/>
            <person name="Sanchez-Ramirez S."/>
            <person name="Szollosi G.J."/>
            <person name="Szarkandi J.G."/>
            <person name="Papp V."/>
            <person name="Albert L."/>
            <person name="Andreopoulos W."/>
            <person name="Angelini C."/>
            <person name="Antonin V."/>
            <person name="Barry K.W."/>
            <person name="Bougher N.L."/>
            <person name="Buchanan P."/>
            <person name="Buyck B."/>
            <person name="Bense V."/>
            <person name="Catcheside P."/>
            <person name="Chovatia M."/>
            <person name="Cooper J."/>
            <person name="Damon W."/>
            <person name="Desjardin D."/>
            <person name="Finy P."/>
            <person name="Geml J."/>
            <person name="Haridas S."/>
            <person name="Hughes K."/>
            <person name="Justo A."/>
            <person name="Karasinski D."/>
            <person name="Kautmanova I."/>
            <person name="Kiss B."/>
            <person name="Kocsube S."/>
            <person name="Kotiranta H."/>
            <person name="LaButti K.M."/>
            <person name="Lechner B.E."/>
            <person name="Liimatainen K."/>
            <person name="Lipzen A."/>
            <person name="Lukacs Z."/>
            <person name="Mihaltcheva S."/>
            <person name="Morgado L.N."/>
            <person name="Niskanen T."/>
            <person name="Noordeloos M.E."/>
            <person name="Ohm R.A."/>
            <person name="Ortiz-Santana B."/>
            <person name="Ovrebo C."/>
            <person name="Racz N."/>
            <person name="Riley R."/>
            <person name="Savchenko A."/>
            <person name="Shiryaev A."/>
            <person name="Soop K."/>
            <person name="Spirin V."/>
            <person name="Szebenyi C."/>
            <person name="Tomsovsky M."/>
            <person name="Tulloss R.E."/>
            <person name="Uehling J."/>
            <person name="Grigoriev I.V."/>
            <person name="Vagvolgyi C."/>
            <person name="Papp T."/>
            <person name="Martin F.M."/>
            <person name="Miettinen O."/>
            <person name="Hibbett D.S."/>
            <person name="Nagy L.G."/>
        </authorList>
    </citation>
    <scope>NUCLEOTIDE SEQUENCE [LARGE SCALE GENOMIC DNA]</scope>
    <source>
        <strain evidence="2 3">OMC1185</strain>
    </source>
</reference>
<feature type="compositionally biased region" description="Low complexity" evidence="1">
    <location>
        <begin position="316"/>
        <end position="327"/>
    </location>
</feature>
<keyword evidence="3" id="KW-1185">Reference proteome</keyword>
<sequence length="372" mass="38953">MPKNKKGKARAHFEEAPIPLAPPPPPGGRSPAPFQDGLDDDEFALPGSLLDGGGVHEDARNSPRATGWGNQPNSWAQGDDNGGDGWANGDEGDGGTEGDDGWGAKNGSNGGWGNNSDKGGDGWGNGKGRGGSGWDNESREQSGDGWADEWDGGSQRDQSWAQPAQRADPRHGLWQNRIASQTTTPRLKDMNFAPSGRSTRHPPGPTAAWQSWGQQAVPSAPPPPQPAPRSRAPAAQTRAPGWSNWAAEARGASQAGIVPSNAGGGWGNVQANPPPAVPAGGGWGSLPAQNSHVSLAPSHNAQHNAQYGRRADVGNQQRQILQGLLGRSFQQGFPPQQLNSPGRFHQAAQVSTPMGRARPPALPGLGRYNRRN</sequence>
<dbReference type="Proteomes" id="UP000305948">
    <property type="component" value="Unassembled WGS sequence"/>
</dbReference>
<feature type="region of interest" description="Disordered" evidence="1">
    <location>
        <begin position="1"/>
        <end position="372"/>
    </location>
</feature>
<proteinExistence type="predicted"/>
<feature type="compositionally biased region" description="Pro residues" evidence="1">
    <location>
        <begin position="19"/>
        <end position="28"/>
    </location>
</feature>
<organism evidence="2 3">
    <name type="scientific">Heliocybe sulcata</name>
    <dbReference type="NCBI Taxonomy" id="5364"/>
    <lineage>
        <taxon>Eukaryota</taxon>
        <taxon>Fungi</taxon>
        <taxon>Dikarya</taxon>
        <taxon>Basidiomycota</taxon>
        <taxon>Agaricomycotina</taxon>
        <taxon>Agaricomycetes</taxon>
        <taxon>Gloeophyllales</taxon>
        <taxon>Gloeophyllaceae</taxon>
        <taxon>Heliocybe</taxon>
    </lineage>
</organism>
<gene>
    <name evidence="2" type="ORF">OE88DRAFT_673104</name>
</gene>
<feature type="compositionally biased region" description="Gly residues" evidence="1">
    <location>
        <begin position="121"/>
        <end position="133"/>
    </location>
</feature>
<evidence type="ECO:0000256" key="1">
    <source>
        <dbReference type="SAM" id="MobiDB-lite"/>
    </source>
</evidence>
<evidence type="ECO:0000313" key="2">
    <source>
        <dbReference type="EMBL" id="TFK55871.1"/>
    </source>
</evidence>
<accession>A0A5C3NQA7</accession>
<feature type="compositionally biased region" description="Polar residues" evidence="1">
    <location>
        <begin position="328"/>
        <end position="340"/>
    </location>
</feature>
<name>A0A5C3NQA7_9AGAM</name>
<dbReference type="AlphaFoldDB" id="A0A5C3NQA7"/>
<feature type="compositionally biased region" description="Basic residues" evidence="1">
    <location>
        <begin position="1"/>
        <end position="10"/>
    </location>
</feature>
<feature type="compositionally biased region" description="Acidic residues" evidence="1">
    <location>
        <begin position="90"/>
        <end position="100"/>
    </location>
</feature>
<evidence type="ECO:0000313" key="3">
    <source>
        <dbReference type="Proteomes" id="UP000305948"/>
    </source>
</evidence>
<feature type="compositionally biased region" description="Polar residues" evidence="1">
    <location>
        <begin position="287"/>
        <end position="305"/>
    </location>
</feature>
<protein>
    <submittedName>
        <fullName evidence="2">Uncharacterized protein</fullName>
    </submittedName>
</protein>
<feature type="compositionally biased region" description="Low complexity" evidence="1">
    <location>
        <begin position="228"/>
        <end position="240"/>
    </location>
</feature>
<dbReference type="EMBL" id="ML213504">
    <property type="protein sequence ID" value="TFK55871.1"/>
    <property type="molecule type" value="Genomic_DNA"/>
</dbReference>